<feature type="compositionally biased region" description="Low complexity" evidence="30">
    <location>
        <begin position="61"/>
        <end position="77"/>
    </location>
</feature>
<reference evidence="32" key="3">
    <citation type="submission" date="2025-05" db="UniProtKB">
        <authorList>
            <consortium name="Ensembl"/>
        </authorList>
    </citation>
    <scope>IDENTIFICATION</scope>
</reference>
<evidence type="ECO:0000256" key="24">
    <source>
        <dbReference type="ARBA" id="ARBA00042215"/>
    </source>
</evidence>
<keyword evidence="5" id="KW-0153">Cholesterol metabolism</keyword>
<dbReference type="Proteomes" id="UP000694542">
    <property type="component" value="Chromosome 5"/>
</dbReference>
<feature type="compositionally biased region" description="Basic and acidic residues" evidence="30">
    <location>
        <begin position="1291"/>
        <end position="1303"/>
    </location>
</feature>
<dbReference type="GO" id="GO:0005789">
    <property type="term" value="C:endoplasmic reticulum membrane"/>
    <property type="evidence" value="ECO:0007669"/>
    <property type="project" value="UniProtKB-SubCell"/>
</dbReference>
<feature type="region of interest" description="Disordered" evidence="30">
    <location>
        <begin position="1290"/>
        <end position="1309"/>
    </location>
</feature>
<keyword evidence="8" id="KW-0256">Endoplasmic reticulum</keyword>
<keyword evidence="29" id="KW-0175">Coiled coil</keyword>
<evidence type="ECO:0000256" key="30">
    <source>
        <dbReference type="SAM" id="MobiDB-lite"/>
    </source>
</evidence>
<reference evidence="32" key="2">
    <citation type="submission" date="2019-03" db="EMBL/GenBank/DDBJ databases">
        <authorList>
            <person name="Warren W.C."/>
            <person name="Johnson G.S."/>
        </authorList>
    </citation>
    <scope>NUCLEOTIDE SEQUENCE [LARGE SCALE GENOMIC DNA]</scope>
    <source>
        <strain evidence="32">Basenji</strain>
    </source>
</reference>
<keyword evidence="14" id="KW-0238">DNA-binding</keyword>
<evidence type="ECO:0000256" key="19">
    <source>
        <dbReference type="ARBA" id="ARBA00023221"/>
    </source>
</evidence>
<gene>
    <name evidence="32" type="primary">SREBF1</name>
</gene>
<evidence type="ECO:0000256" key="18">
    <source>
        <dbReference type="ARBA" id="ARBA00023166"/>
    </source>
</evidence>
<dbReference type="Ensembl" id="ENSCAFT00030003048.1">
    <property type="protein sequence ID" value="ENSCAFP00030002703.1"/>
    <property type="gene ID" value="ENSCAFG00030001666.1"/>
</dbReference>
<feature type="compositionally biased region" description="Low complexity" evidence="30">
    <location>
        <begin position="432"/>
        <end position="445"/>
    </location>
</feature>
<evidence type="ECO:0000256" key="1">
    <source>
        <dbReference type="ARBA" id="ARBA00004123"/>
    </source>
</evidence>
<evidence type="ECO:0000256" key="12">
    <source>
        <dbReference type="ARBA" id="ARBA00023034"/>
    </source>
</evidence>
<sequence length="1309" mass="138313">MDEPPFSDAALEQALAEPCELDAALLTDIEDMLQLINNQDSDFPGLFDPPYAGGGAGGTDPASPDASSPGSLSPSPATMSSPLDGFLGGPKATPPPSSPPQPAPTSLKMYPPGPAFSPGPGIKEEPLPLTILQPPTPQPLPGSLLPQSFPAPAPPQFSSAPALGYPGPTGGFSTGTPPGSTPQPLPGLPLASLPGVPPVSLHTQVQNAAPQPLLTATANPTAAPGTTTVTSQIQQVPVLLQPHFIKADSLLLTTMKTDMATTVKAAGISSLAPGTTVQTGPLQTLVSGGTILATVPLVVDTEKLPINRLAAGGKALGSAQNRGEKRTAHNAIEKRYRSSINDKIVELKDLVVGTEAKLNKSAVLRKAIDYIRFLQQSNQKLKQENLSLRAAAHKSKSLKDLVSVCGGGGNTDVPMESGKPEVVDTLSPPPSDAGSPSQSSPLSLGGKSGGSAGSGSDSEPDSPVFEDSQVKPEQLLSPHSRGMLDRSRLALCTLVFLCLSCNPLASLLGSWGSPSPSDAGSTYHGPGRNVLGTEGRDGPGWTPWLLPPLIWLTNGLLVLASLALLFIYGEPVTRPHSGPAVHFWRHRKQADLDLARGDFPQAAQQLWLALRALGRPLPTSHLDLACSLLWNLIRHLLQRLWVGRWLAGRAGGLHRDCALQADARTSARDAALVYHKLHQLHTMGKYTGGHLTAANLALSALNLAECAGDAVSVATLAEIYVAAALRVKTSLPRALHFLTRFFLSSARQACLAQSGSVPLAMQWLCHPVGHRFFVDGDWAVCSAPRESLYSLAGNPVDPLAQVTQLFREHLLERALNCVAQPSPSPGSADGDREFSDALGYLQLLNSCSDAAGAPACSFSISSSMATTTGTDPMAKWWASLTTMVIHWLRRDEEAAERLYPLVEHLPRALQESERPLPRAALHSFKAARALLGRGKAESGPASLAICEKASGYLQDSLATTPAGSSIDKAMQLLLCDLLLVARTSLWRRQQPPAPTQASQGPGAGAQASALELRGFQRDLSGLRRLAQSFRPAMRRVFLHEATARLMAGASPTRTHQLLDRSLRRRAGPCGKGGGDGLGIRWCGNSCALLCAWRSSCRELVLSLQGTGKVSQVPAGGIGSHGSGRTQWPRGGGGGTDTPAASAARARPHWTWSSLGSHSPMCPCRSPRVCTWVCLCGSFTPLMLATAMTWGLGWDKGDQCRHNSSSSESVFWGGKSDKENKEVYTQSMDEDASVGRLGGSRSMGKWLLGCIRKSWSMKEEHAWPGEISAKALRQRVLGPLAPVGLEWIQGPEKVRKGLRGHGETSDSDSE</sequence>
<evidence type="ECO:0000256" key="17">
    <source>
        <dbReference type="ARBA" id="ARBA00023163"/>
    </source>
</evidence>
<dbReference type="InterPro" id="IPR011598">
    <property type="entry name" value="bHLH_dom"/>
</dbReference>
<evidence type="ECO:0000313" key="33">
    <source>
        <dbReference type="Ensembl" id="ENSCAFP00040005672.1"/>
    </source>
</evidence>
<dbReference type="GO" id="GO:0012507">
    <property type="term" value="C:ER to Golgi transport vesicle membrane"/>
    <property type="evidence" value="ECO:0007669"/>
    <property type="project" value="UniProtKB-SubCell"/>
</dbReference>
<comment type="subunit">
    <text evidence="27">Efficient DNA binding of the soluble transcription factor fragment requires dimerization with another bHLH protein. Interacts with CEBPA, the interaction produces a transcriptional synergy. Interacts with LMNA.</text>
</comment>
<feature type="domain" description="BHLH" evidence="31">
    <location>
        <begin position="324"/>
        <end position="374"/>
    </location>
</feature>
<evidence type="ECO:0000256" key="23">
    <source>
        <dbReference type="ARBA" id="ARBA00039749"/>
    </source>
</evidence>
<keyword evidence="6" id="KW-0597">Phosphoprotein</keyword>
<keyword evidence="12" id="KW-0333">Golgi apparatus</keyword>
<evidence type="ECO:0000256" key="29">
    <source>
        <dbReference type="SAM" id="Coils"/>
    </source>
</evidence>
<evidence type="ECO:0000256" key="5">
    <source>
        <dbReference type="ARBA" id="ARBA00022548"/>
    </source>
</evidence>
<keyword evidence="21" id="KW-0968">Cytoplasmic vesicle</keyword>
<evidence type="ECO:0000256" key="4">
    <source>
        <dbReference type="ARBA" id="ARBA00004653"/>
    </source>
</evidence>
<evidence type="ECO:0000256" key="21">
    <source>
        <dbReference type="ARBA" id="ARBA00023329"/>
    </source>
</evidence>
<feature type="region of interest" description="Disordered" evidence="30">
    <location>
        <begin position="1112"/>
        <end position="1140"/>
    </location>
</feature>
<dbReference type="GO" id="GO:0000139">
    <property type="term" value="C:Golgi membrane"/>
    <property type="evidence" value="ECO:0007669"/>
    <property type="project" value="UniProtKB-SubCell"/>
</dbReference>
<dbReference type="PANTHER" id="PTHR46062:SF2">
    <property type="entry name" value="STEROL REGULATORY ELEMENT-BINDING PROTEIN 1"/>
    <property type="match status" value="1"/>
</dbReference>
<dbReference type="CDD" id="cd18921">
    <property type="entry name" value="bHLHzip_SREBP1"/>
    <property type="match status" value="1"/>
</dbReference>
<reference evidence="33" key="1">
    <citation type="submission" date="2018-10" db="EMBL/GenBank/DDBJ databases">
        <title>De novo assembly of a Great Dane genome.</title>
        <authorList>
            <person name="Kidd J.M."/>
            <person name="Pendleton A.L."/>
            <person name="Shen F."/>
            <person name="Emery S."/>
        </authorList>
    </citation>
    <scope>NUCLEOTIDE SEQUENCE [LARGE SCALE GENOMIC DNA]</scope>
    <source>
        <strain evidence="33">Great Dane</strain>
    </source>
</reference>
<keyword evidence="17" id="KW-0804">Transcription</keyword>
<evidence type="ECO:0000256" key="6">
    <source>
        <dbReference type="ARBA" id="ARBA00022553"/>
    </source>
</evidence>
<evidence type="ECO:0000256" key="3">
    <source>
        <dbReference type="ARBA" id="ARBA00004557"/>
    </source>
</evidence>
<feature type="compositionally biased region" description="Pro residues" evidence="30">
    <location>
        <begin position="92"/>
        <end position="103"/>
    </location>
</feature>
<evidence type="ECO:0000256" key="14">
    <source>
        <dbReference type="ARBA" id="ARBA00023125"/>
    </source>
</evidence>
<dbReference type="FunFam" id="4.10.280.10:FF:000016">
    <property type="entry name" value="Sterol regulatory element-binding transcription factor 1"/>
    <property type="match status" value="1"/>
</dbReference>
<feature type="compositionally biased region" description="Low complexity" evidence="30">
    <location>
        <begin position="454"/>
        <end position="463"/>
    </location>
</feature>
<keyword evidence="15" id="KW-0472">Membrane</keyword>
<keyword evidence="7" id="KW-0812">Transmembrane</keyword>
<evidence type="ECO:0000256" key="26">
    <source>
        <dbReference type="ARBA" id="ARBA00045371"/>
    </source>
</evidence>
<evidence type="ECO:0000313" key="34">
    <source>
        <dbReference type="Proteomes" id="UP000694429"/>
    </source>
</evidence>
<dbReference type="PANTHER" id="PTHR46062">
    <property type="entry name" value="STEROL REGULATORY ELEMENT-BINDING PROTEIN"/>
    <property type="match status" value="1"/>
</dbReference>
<dbReference type="Proteomes" id="UP000694429">
    <property type="component" value="Chromosome 5"/>
</dbReference>
<evidence type="ECO:0000256" key="16">
    <source>
        <dbReference type="ARBA" id="ARBA00023159"/>
    </source>
</evidence>
<evidence type="ECO:0000256" key="10">
    <source>
        <dbReference type="ARBA" id="ARBA00022989"/>
    </source>
</evidence>
<evidence type="ECO:0000256" key="13">
    <source>
        <dbReference type="ARBA" id="ARBA00023098"/>
    </source>
</evidence>
<evidence type="ECO:0000256" key="27">
    <source>
        <dbReference type="ARBA" id="ARBA00047005"/>
    </source>
</evidence>
<comment type="subunit">
    <text evidence="28">Forms a tight complex with SCAP, the SCAP-SREBP complex, in the endoplasmic reticulum membrane and the Golgi apparatus. Interacts with PAQR3; the interaction anchors the SCAP-SREBP complex to the Golgi apparatus in low cholesterol conditions.</text>
</comment>
<keyword evidence="16" id="KW-0010">Activator</keyword>
<evidence type="ECO:0000256" key="20">
    <source>
        <dbReference type="ARBA" id="ARBA00023242"/>
    </source>
</evidence>
<name>A0A8C0RAE9_CANLF</name>
<dbReference type="GO" id="GO:0046983">
    <property type="term" value="F:protein dimerization activity"/>
    <property type="evidence" value="ECO:0007669"/>
    <property type="project" value="InterPro"/>
</dbReference>
<dbReference type="Pfam" id="PF00010">
    <property type="entry name" value="HLH"/>
    <property type="match status" value="1"/>
</dbReference>
<evidence type="ECO:0000259" key="31">
    <source>
        <dbReference type="PROSITE" id="PS50888"/>
    </source>
</evidence>
<evidence type="ECO:0000256" key="2">
    <source>
        <dbReference type="ARBA" id="ARBA00004477"/>
    </source>
</evidence>
<dbReference type="Ensembl" id="ENSCAFT00040006558.1">
    <property type="protein sequence ID" value="ENSCAFP00040005672.1"/>
    <property type="gene ID" value="ENSCAFG00040003428.1"/>
</dbReference>
<dbReference type="GO" id="GO:0008203">
    <property type="term" value="P:cholesterol metabolic process"/>
    <property type="evidence" value="ECO:0007669"/>
    <property type="project" value="UniProtKB-KW"/>
</dbReference>
<dbReference type="OrthoDB" id="2133190at2759"/>
<keyword evidence="19" id="KW-0753">Steroid metabolism</keyword>
<protein>
    <recommendedName>
        <fullName evidence="23">Sterol regulatory element-binding protein 1</fullName>
    </recommendedName>
    <alternativeName>
        <fullName evidence="24">Sterol regulatory element-binding transcription factor 1</fullName>
    </alternativeName>
</protein>
<dbReference type="GO" id="GO:0005634">
    <property type="term" value="C:nucleus"/>
    <property type="evidence" value="ECO:0007669"/>
    <property type="project" value="UniProtKB-SubCell"/>
</dbReference>
<dbReference type="SUPFAM" id="SSF47459">
    <property type="entry name" value="HLH, helix-loop-helix DNA-binding domain"/>
    <property type="match status" value="1"/>
</dbReference>
<evidence type="ECO:0000256" key="25">
    <source>
        <dbReference type="ARBA" id="ARBA00045313"/>
    </source>
</evidence>
<evidence type="ECO:0000256" key="15">
    <source>
        <dbReference type="ARBA" id="ARBA00023136"/>
    </source>
</evidence>
<keyword evidence="18" id="KW-1207">Sterol metabolism</keyword>
<feature type="region of interest" description="Disordered" evidence="30">
    <location>
        <begin position="39"/>
        <end position="183"/>
    </location>
</feature>
<comment type="subcellular location">
    <subcellularLocation>
        <location evidence="3">Cytoplasmic vesicle</location>
        <location evidence="3">COPII-coated vesicle membrane</location>
        <topology evidence="3">Multi-pass membrane protein</topology>
    </subcellularLocation>
    <subcellularLocation>
        <location evidence="2">Endoplasmic reticulum membrane</location>
        <topology evidence="2">Multi-pass membrane protein</topology>
    </subcellularLocation>
    <subcellularLocation>
        <location evidence="4">Golgi apparatus membrane</location>
        <topology evidence="4">Multi-pass membrane protein</topology>
    </subcellularLocation>
    <subcellularLocation>
        <location evidence="1">Nucleus</location>
    </subcellularLocation>
</comment>
<feature type="coiled-coil region" evidence="29">
    <location>
        <begin position="364"/>
        <end position="391"/>
    </location>
</feature>
<evidence type="ECO:0000256" key="9">
    <source>
        <dbReference type="ARBA" id="ARBA00022843"/>
    </source>
</evidence>
<evidence type="ECO:0000256" key="28">
    <source>
        <dbReference type="ARBA" id="ARBA00049702"/>
    </source>
</evidence>
<keyword evidence="11" id="KW-0805">Transcription regulation</keyword>
<accession>A0A8C0RAE9</accession>
<dbReference type="PROSITE" id="PS50888">
    <property type="entry name" value="BHLH"/>
    <property type="match status" value="1"/>
</dbReference>
<dbReference type="SMART" id="SM00353">
    <property type="entry name" value="HLH"/>
    <property type="match status" value="1"/>
</dbReference>
<keyword evidence="20" id="KW-0539">Nucleus</keyword>
<comment type="function">
    <text evidence="25">Precursor of the transcription factor form (Processed sterol regulatory element-binding protein 1), which is embedded in the endoplasmic reticulum membrane. Low sterol concentrations promote processing of this form, releasing the transcription factor form that translocates into the nucleus and activates transcription of genes involved in cholesterol biosynthesis and lipid homeostasis.</text>
</comment>
<feature type="region of interest" description="Disordered" evidence="30">
    <location>
        <begin position="409"/>
        <end position="479"/>
    </location>
</feature>
<proteinExistence type="inferred from homology"/>
<comment type="similarity">
    <text evidence="22">Belongs to the SREBP family.</text>
</comment>
<organism evidence="32 34">
    <name type="scientific">Canis lupus familiaris</name>
    <name type="common">Dog</name>
    <name type="synonym">Canis familiaris</name>
    <dbReference type="NCBI Taxonomy" id="9615"/>
    <lineage>
        <taxon>Eukaryota</taxon>
        <taxon>Metazoa</taxon>
        <taxon>Chordata</taxon>
        <taxon>Craniata</taxon>
        <taxon>Vertebrata</taxon>
        <taxon>Euteleostomi</taxon>
        <taxon>Mammalia</taxon>
        <taxon>Eutheria</taxon>
        <taxon>Laurasiatheria</taxon>
        <taxon>Carnivora</taxon>
        <taxon>Caniformia</taxon>
        <taxon>Canidae</taxon>
        <taxon>Canis</taxon>
    </lineage>
</organism>
<dbReference type="InterPro" id="IPR036638">
    <property type="entry name" value="HLH_DNA-bd_sf"/>
</dbReference>
<evidence type="ECO:0000313" key="32">
    <source>
        <dbReference type="Ensembl" id="ENSCAFP00030002703.1"/>
    </source>
</evidence>
<evidence type="ECO:0000256" key="11">
    <source>
        <dbReference type="ARBA" id="ARBA00023015"/>
    </source>
</evidence>
<dbReference type="GO" id="GO:0003677">
    <property type="term" value="F:DNA binding"/>
    <property type="evidence" value="ECO:0007669"/>
    <property type="project" value="UniProtKB-KW"/>
</dbReference>
<evidence type="ECO:0000256" key="7">
    <source>
        <dbReference type="ARBA" id="ARBA00022692"/>
    </source>
</evidence>
<evidence type="ECO:0000256" key="8">
    <source>
        <dbReference type="ARBA" id="ARBA00022824"/>
    </source>
</evidence>
<evidence type="ECO:0000256" key="22">
    <source>
        <dbReference type="ARBA" id="ARBA00038460"/>
    </source>
</evidence>
<dbReference type="Gene3D" id="4.10.280.10">
    <property type="entry name" value="Helix-loop-helix DNA-binding domain"/>
    <property type="match status" value="1"/>
</dbReference>
<comment type="function">
    <text evidence="26">Key transcription factor that regulates expression of genes involved in cholesterol biosynthesis and lipid homeostasis. Binds to the sterol regulatory element 1 (SRE-1) (5'-ATCACCCCAC-3'). Has dual sequence specificity binding to both an E-box motif (5'-ATCACGTGA-3') and to SRE-1 (5'-ATCACCCCAC-3'). Regulates the promoters of genes involved in cholesterol biosynthesis and the LDL receptor (LDLR) pathway of sterol regulation.</text>
</comment>
<keyword evidence="10" id="KW-1133">Transmembrane helix</keyword>
<keyword evidence="13" id="KW-0443">Lipid metabolism</keyword>
<keyword evidence="9" id="KW-0832">Ubl conjugation</keyword>